<organism evidence="1 2">
    <name type="scientific">Aromia moschata</name>
    <dbReference type="NCBI Taxonomy" id="1265417"/>
    <lineage>
        <taxon>Eukaryota</taxon>
        <taxon>Metazoa</taxon>
        <taxon>Ecdysozoa</taxon>
        <taxon>Arthropoda</taxon>
        <taxon>Hexapoda</taxon>
        <taxon>Insecta</taxon>
        <taxon>Pterygota</taxon>
        <taxon>Neoptera</taxon>
        <taxon>Endopterygota</taxon>
        <taxon>Coleoptera</taxon>
        <taxon>Polyphaga</taxon>
        <taxon>Cucujiformia</taxon>
        <taxon>Chrysomeloidea</taxon>
        <taxon>Cerambycidae</taxon>
        <taxon>Cerambycinae</taxon>
        <taxon>Callichromatini</taxon>
        <taxon>Aromia</taxon>
    </lineage>
</organism>
<proteinExistence type="predicted"/>
<dbReference type="InterPro" id="IPR036397">
    <property type="entry name" value="RNaseH_sf"/>
</dbReference>
<dbReference type="InterPro" id="IPR052709">
    <property type="entry name" value="Transposase-MT_Hybrid"/>
</dbReference>
<dbReference type="EMBL" id="JAPWTK010000393">
    <property type="protein sequence ID" value="KAJ8941020.1"/>
    <property type="molecule type" value="Genomic_DNA"/>
</dbReference>
<dbReference type="PANTHER" id="PTHR46060:SF3">
    <property type="entry name" value="PROTEIN GVQW3"/>
    <property type="match status" value="1"/>
</dbReference>
<sequence length="157" mass="17915">MVRRLEAQFGKTCLSVRIWHTKFLEGRTQVENEPHVRHPRASGNKANLATVRCLLEHDGHLTVAEIAAQIGISFGSHYRKRREFPIRNVILHDDNTRPHTANLTCKMLEEVHWTTLEHTPYCRDLSPCDYHMFGPLKGALGGERFVDDAGVEAFVCN</sequence>
<dbReference type="AlphaFoldDB" id="A0AAV8XQC8"/>
<evidence type="ECO:0000313" key="2">
    <source>
        <dbReference type="Proteomes" id="UP001162162"/>
    </source>
</evidence>
<protein>
    <recommendedName>
        <fullName evidence="3">Transposase</fullName>
    </recommendedName>
</protein>
<gene>
    <name evidence="1" type="ORF">NQ318_006449</name>
</gene>
<dbReference type="Proteomes" id="UP001162162">
    <property type="component" value="Unassembled WGS sequence"/>
</dbReference>
<reference evidence="1" key="1">
    <citation type="journal article" date="2023" name="Insect Mol. Biol.">
        <title>Genome sequencing provides insights into the evolution of gene families encoding plant cell wall-degrading enzymes in longhorned beetles.</title>
        <authorList>
            <person name="Shin N.R."/>
            <person name="Okamura Y."/>
            <person name="Kirsch R."/>
            <person name="Pauchet Y."/>
        </authorList>
    </citation>
    <scope>NUCLEOTIDE SEQUENCE</scope>
    <source>
        <strain evidence="1">AMC_N1</strain>
    </source>
</reference>
<accession>A0AAV8XQC8</accession>
<dbReference type="PANTHER" id="PTHR46060">
    <property type="entry name" value="MARINER MOS1 TRANSPOSASE-LIKE PROTEIN"/>
    <property type="match status" value="1"/>
</dbReference>
<name>A0AAV8XQC8_9CUCU</name>
<keyword evidence="2" id="KW-1185">Reference proteome</keyword>
<evidence type="ECO:0000313" key="1">
    <source>
        <dbReference type="EMBL" id="KAJ8941020.1"/>
    </source>
</evidence>
<dbReference type="Gene3D" id="3.30.420.10">
    <property type="entry name" value="Ribonuclease H-like superfamily/Ribonuclease H"/>
    <property type="match status" value="1"/>
</dbReference>
<comment type="caution">
    <text evidence="1">The sequence shown here is derived from an EMBL/GenBank/DDBJ whole genome shotgun (WGS) entry which is preliminary data.</text>
</comment>
<dbReference type="GO" id="GO:0003676">
    <property type="term" value="F:nucleic acid binding"/>
    <property type="evidence" value="ECO:0007669"/>
    <property type="project" value="InterPro"/>
</dbReference>
<evidence type="ECO:0008006" key="3">
    <source>
        <dbReference type="Google" id="ProtNLM"/>
    </source>
</evidence>